<dbReference type="InterPro" id="IPR001309">
    <property type="entry name" value="Pept_C14_p20"/>
</dbReference>
<dbReference type="GO" id="GO:0006915">
    <property type="term" value="P:apoptotic process"/>
    <property type="evidence" value="ECO:0007669"/>
    <property type="project" value="UniProtKB-KW"/>
</dbReference>
<dbReference type="PROSITE" id="PS50208">
    <property type="entry name" value="CASPASE_P20"/>
    <property type="match status" value="1"/>
</dbReference>
<proteinExistence type="inferred from homology"/>
<dbReference type="SUPFAM" id="SSF52129">
    <property type="entry name" value="Caspase-like"/>
    <property type="match status" value="1"/>
</dbReference>
<dbReference type="Pfam" id="PF00656">
    <property type="entry name" value="Peptidase_C14"/>
    <property type="match status" value="1"/>
</dbReference>
<dbReference type="InterPro" id="IPR002138">
    <property type="entry name" value="Pept_C14_p10"/>
</dbReference>
<dbReference type="CDD" id="cd00032">
    <property type="entry name" value="CASc"/>
    <property type="match status" value="1"/>
</dbReference>
<protein>
    <submittedName>
        <fullName evidence="10">Caspase-7 isoform 1</fullName>
    </submittedName>
</protein>
<keyword evidence="6" id="KW-0865">Zymogen</keyword>
<comment type="caution">
    <text evidence="10">The sequence shown here is derived from an EMBL/GenBank/DDBJ whole genome shotgun (WGS) entry which is preliminary data.</text>
</comment>
<dbReference type="GO" id="GO:0043525">
    <property type="term" value="P:positive regulation of neuron apoptotic process"/>
    <property type="evidence" value="ECO:0007669"/>
    <property type="project" value="TreeGrafter"/>
</dbReference>
<keyword evidence="5" id="KW-0788">Thiol protease</keyword>
<keyword evidence="4" id="KW-0378">Hydrolase</keyword>
<evidence type="ECO:0000256" key="7">
    <source>
        <dbReference type="RuleBase" id="RU003971"/>
    </source>
</evidence>
<dbReference type="GO" id="GO:0005737">
    <property type="term" value="C:cytoplasm"/>
    <property type="evidence" value="ECO:0007669"/>
    <property type="project" value="TreeGrafter"/>
</dbReference>
<keyword evidence="2" id="KW-0645">Protease</keyword>
<dbReference type="PROSITE" id="PS50207">
    <property type="entry name" value="CASPASE_P10"/>
    <property type="match status" value="1"/>
</dbReference>
<evidence type="ECO:0000256" key="1">
    <source>
        <dbReference type="ARBA" id="ARBA00010134"/>
    </source>
</evidence>
<keyword evidence="11" id="KW-1185">Reference proteome</keyword>
<accession>A0A4Z2D139</accession>
<dbReference type="PANTHER" id="PTHR10454:SF232">
    <property type="entry name" value="AT03047P-RELATED"/>
    <property type="match status" value="1"/>
</dbReference>
<dbReference type="AlphaFoldDB" id="A0A4Z2D139"/>
<feature type="domain" description="Caspase family p10" evidence="8">
    <location>
        <begin position="238"/>
        <end position="332"/>
    </location>
</feature>
<sequence length="342" mass="37717">MQASGFPQAEKTLMVDGVDNCNTDLSVTVQNNSLSQARSSLHYSNSQYRPTSKTQISPSKLSVSCASLLPVFSLPSEKSSSFVYRTNGAERGLCVIFSVDKFDPILCLPRRTGSLVDVQNIKRAFLSLDFKVIVHSNPSSKTLFSVIQTISTQNLRDHDCFACVILSHGDEGGLIYSTDGSIPVERIIAPFRGDQCSDLRGKPKLFFIQACRGMSLDDGVFVCDGPSSNSKPTDTATAMRRIPIEADLFIAYAVQPGYYAFRNSMNGSWFIRSLSDALLRYGNTLDLLSIMTRVNYDVAYEYESTTANPALCGKKQMPSFVSTLTKHVIFPPKRSKNLSKLM</sequence>
<dbReference type="OrthoDB" id="6116485at2759"/>
<dbReference type="InterPro" id="IPR015917">
    <property type="entry name" value="Pept_C14A"/>
</dbReference>
<dbReference type="Gene3D" id="3.40.50.1460">
    <property type="match status" value="1"/>
</dbReference>
<evidence type="ECO:0000256" key="2">
    <source>
        <dbReference type="ARBA" id="ARBA00022670"/>
    </source>
</evidence>
<gene>
    <name evidence="10" type="ORF">EWB00_005582</name>
</gene>
<evidence type="ECO:0000256" key="3">
    <source>
        <dbReference type="ARBA" id="ARBA00022703"/>
    </source>
</evidence>
<organism evidence="10 11">
    <name type="scientific">Schistosoma japonicum</name>
    <name type="common">Blood fluke</name>
    <dbReference type="NCBI Taxonomy" id="6182"/>
    <lineage>
        <taxon>Eukaryota</taxon>
        <taxon>Metazoa</taxon>
        <taxon>Spiralia</taxon>
        <taxon>Lophotrochozoa</taxon>
        <taxon>Platyhelminthes</taxon>
        <taxon>Trematoda</taxon>
        <taxon>Digenea</taxon>
        <taxon>Strigeidida</taxon>
        <taxon>Schistosomatoidea</taxon>
        <taxon>Schistosomatidae</taxon>
        <taxon>Schistosoma</taxon>
    </lineage>
</organism>
<evidence type="ECO:0000313" key="11">
    <source>
        <dbReference type="Proteomes" id="UP000311919"/>
    </source>
</evidence>
<dbReference type="GO" id="GO:0006508">
    <property type="term" value="P:proteolysis"/>
    <property type="evidence" value="ECO:0007669"/>
    <property type="project" value="UniProtKB-KW"/>
</dbReference>
<dbReference type="InterPro" id="IPR029030">
    <property type="entry name" value="Caspase-like_dom_sf"/>
</dbReference>
<evidence type="ECO:0000256" key="6">
    <source>
        <dbReference type="ARBA" id="ARBA00023145"/>
    </source>
</evidence>
<dbReference type="PANTHER" id="PTHR10454">
    <property type="entry name" value="CASPASE"/>
    <property type="match status" value="1"/>
</dbReference>
<comment type="similarity">
    <text evidence="1 7">Belongs to the peptidase C14A family.</text>
</comment>
<dbReference type="PROSITE" id="PS01122">
    <property type="entry name" value="CASPASE_CYS"/>
    <property type="match status" value="1"/>
</dbReference>
<dbReference type="GO" id="GO:0004197">
    <property type="term" value="F:cysteine-type endopeptidase activity"/>
    <property type="evidence" value="ECO:0007669"/>
    <property type="project" value="InterPro"/>
</dbReference>
<dbReference type="Proteomes" id="UP000311919">
    <property type="component" value="Unassembled WGS sequence"/>
</dbReference>
<dbReference type="InterPro" id="IPR033139">
    <property type="entry name" value="Caspase_cys_AS"/>
</dbReference>
<name>A0A4Z2D139_SCHJA</name>
<reference evidence="10 11" key="1">
    <citation type="submission" date="2019-03" db="EMBL/GenBank/DDBJ databases">
        <title>An improved genome assembly of the fluke Schistosoma japonicum.</title>
        <authorList>
            <person name="Hu W."/>
            <person name="Luo F."/>
            <person name="Yin M."/>
            <person name="Mo X."/>
            <person name="Sun C."/>
            <person name="Wu Q."/>
            <person name="Zhu B."/>
            <person name="Xiang M."/>
            <person name="Wang J."/>
            <person name="Wang Y."/>
            <person name="Zhang T."/>
            <person name="Xu B."/>
            <person name="Zheng H."/>
            <person name="Feng Z."/>
        </authorList>
    </citation>
    <scope>NUCLEOTIDE SEQUENCE [LARGE SCALE GENOMIC DNA]</scope>
    <source>
        <strain evidence="10">HuSjv2</strain>
        <tissue evidence="10">Worms</tissue>
    </source>
</reference>
<feature type="domain" description="Caspase family p20" evidence="9">
    <location>
        <begin position="90"/>
        <end position="215"/>
    </location>
</feature>
<dbReference type="InterPro" id="IPR011600">
    <property type="entry name" value="Pept_C14_caspase"/>
</dbReference>
<evidence type="ECO:0000256" key="4">
    <source>
        <dbReference type="ARBA" id="ARBA00022801"/>
    </source>
</evidence>
<evidence type="ECO:0000313" key="10">
    <source>
        <dbReference type="EMBL" id="TNN10203.1"/>
    </source>
</evidence>
<dbReference type="EMBL" id="SKCS01000366">
    <property type="protein sequence ID" value="TNN10203.1"/>
    <property type="molecule type" value="Genomic_DNA"/>
</dbReference>
<keyword evidence="3" id="KW-0053">Apoptosis</keyword>
<dbReference type="PRINTS" id="PR00376">
    <property type="entry name" value="IL1BCENZYME"/>
</dbReference>
<evidence type="ECO:0000259" key="9">
    <source>
        <dbReference type="PROSITE" id="PS50208"/>
    </source>
</evidence>
<dbReference type="FunFam" id="3.40.50.1460:FF:000001">
    <property type="entry name" value="Caspase-3 preproprotein"/>
    <property type="match status" value="1"/>
</dbReference>
<dbReference type="InterPro" id="IPR002398">
    <property type="entry name" value="Pept_C14"/>
</dbReference>
<evidence type="ECO:0000256" key="5">
    <source>
        <dbReference type="ARBA" id="ARBA00022807"/>
    </source>
</evidence>
<evidence type="ECO:0000259" key="8">
    <source>
        <dbReference type="PROSITE" id="PS50207"/>
    </source>
</evidence>
<dbReference type="STRING" id="6182.A0A4Z2D139"/>
<dbReference type="SMART" id="SM00115">
    <property type="entry name" value="CASc"/>
    <property type="match status" value="1"/>
</dbReference>